<dbReference type="AlphaFoldDB" id="A0A8S3TDL4"/>
<keyword evidence="6 11" id="KW-0808">Transferase</keyword>
<name>A0A8S3TDL4_MYTED</name>
<comment type="catalytic activity">
    <reaction evidence="8">
        <text>2'-deoxyguanosine + phosphate = 2-deoxy-alpha-D-ribose 1-phosphate + guanine</text>
        <dbReference type="Rhea" id="RHEA:27738"/>
        <dbReference type="ChEBI" id="CHEBI:16235"/>
        <dbReference type="ChEBI" id="CHEBI:17172"/>
        <dbReference type="ChEBI" id="CHEBI:43474"/>
        <dbReference type="ChEBI" id="CHEBI:57259"/>
        <dbReference type="EC" id="2.4.2.1"/>
    </reaction>
</comment>
<dbReference type="Gene3D" id="3.40.50.1580">
    <property type="entry name" value="Nucleoside phosphorylase domain"/>
    <property type="match status" value="1"/>
</dbReference>
<dbReference type="NCBIfam" id="TIGR01700">
    <property type="entry name" value="PNPH"/>
    <property type="match status" value="1"/>
</dbReference>
<evidence type="ECO:0000256" key="8">
    <source>
        <dbReference type="ARBA" id="ARBA00023929"/>
    </source>
</evidence>
<dbReference type="PANTHER" id="PTHR11904:SF9">
    <property type="entry name" value="PURINE NUCLEOSIDE PHOSPHORYLASE-RELATED"/>
    <property type="match status" value="1"/>
</dbReference>
<dbReference type="SUPFAM" id="SSF53167">
    <property type="entry name" value="Purine and uridine phosphorylases"/>
    <property type="match status" value="1"/>
</dbReference>
<evidence type="ECO:0000256" key="12">
    <source>
        <dbReference type="SAM" id="MobiDB-lite"/>
    </source>
</evidence>
<keyword evidence="15" id="KW-1185">Reference proteome</keyword>
<comment type="catalytic activity">
    <reaction evidence="7">
        <text>inosine + phosphate = alpha-D-ribose 1-phosphate + hypoxanthine</text>
        <dbReference type="Rhea" id="RHEA:27646"/>
        <dbReference type="ChEBI" id="CHEBI:17368"/>
        <dbReference type="ChEBI" id="CHEBI:17596"/>
        <dbReference type="ChEBI" id="CHEBI:43474"/>
        <dbReference type="ChEBI" id="CHEBI:57720"/>
        <dbReference type="EC" id="2.4.2.1"/>
    </reaction>
</comment>
<dbReference type="OrthoDB" id="10261782at2759"/>
<feature type="domain" description="Nucleoside phosphorylase" evidence="13">
    <location>
        <begin position="57"/>
        <end position="316"/>
    </location>
</feature>
<dbReference type="NCBIfam" id="NF006054">
    <property type="entry name" value="PRK08202.1"/>
    <property type="match status" value="1"/>
</dbReference>
<comment type="similarity">
    <text evidence="2 11">Belongs to the PNP/MTAP phosphorylase family.</text>
</comment>
<comment type="pathway">
    <text evidence="1 11">Purine metabolism; purine nucleoside salvage.</text>
</comment>
<sequence length="321" mass="35582">MKRSVDGKTKMNGDYSGMNGDSKPKNGHLYLAGYDTYEEIDKIAKDILKRVKCRPQLGIICGSGLGGLADLVEEKETISYFDIEGFPVSTGMYKNNLYLDTKGQFVFGKLRNKPVIIMQGRVHVYEGYPLHKVTLPIKILKLMGVTTLFITNAAGGINRDYNVGDIMIMKDHFNIPGFSGLNPLIGPNDDRFGPRFPALSNAYDFNLRNLAKKCVKELGYTDFCREGVYSMLTGPSYETVTECKFLLQCGVDATGMSTVPEAIVAVYCGMKVFGLSLITNSCIMEYDCKTCANHEEVLETAKLRSKDVQTLISKMVAEVEV</sequence>
<dbReference type="EMBL" id="CAJPWZ010002028">
    <property type="protein sequence ID" value="CAG2229530.1"/>
    <property type="molecule type" value="Genomic_DNA"/>
</dbReference>
<comment type="caution">
    <text evidence="14">The sequence shown here is derived from an EMBL/GenBank/DDBJ whole genome shotgun (WGS) entry which is preliminary data.</text>
</comment>
<comment type="catalytic activity">
    <reaction evidence="10">
        <text>guanosine + phosphate = alpha-D-ribose 1-phosphate + guanine</text>
        <dbReference type="Rhea" id="RHEA:13233"/>
        <dbReference type="ChEBI" id="CHEBI:16235"/>
        <dbReference type="ChEBI" id="CHEBI:16750"/>
        <dbReference type="ChEBI" id="CHEBI:43474"/>
        <dbReference type="ChEBI" id="CHEBI:57720"/>
        <dbReference type="EC" id="2.4.2.1"/>
    </reaction>
</comment>
<dbReference type="InterPro" id="IPR000845">
    <property type="entry name" value="Nucleoside_phosphorylase_d"/>
</dbReference>
<dbReference type="GO" id="GO:0004731">
    <property type="term" value="F:purine-nucleoside phosphorylase activity"/>
    <property type="evidence" value="ECO:0007669"/>
    <property type="project" value="UniProtKB-EC"/>
</dbReference>
<organism evidence="14 15">
    <name type="scientific">Mytilus edulis</name>
    <name type="common">Blue mussel</name>
    <dbReference type="NCBI Taxonomy" id="6550"/>
    <lineage>
        <taxon>Eukaryota</taxon>
        <taxon>Metazoa</taxon>
        <taxon>Spiralia</taxon>
        <taxon>Lophotrochozoa</taxon>
        <taxon>Mollusca</taxon>
        <taxon>Bivalvia</taxon>
        <taxon>Autobranchia</taxon>
        <taxon>Pteriomorphia</taxon>
        <taxon>Mytilida</taxon>
        <taxon>Mytiloidea</taxon>
        <taxon>Mytilidae</taxon>
        <taxon>Mytilinae</taxon>
        <taxon>Mytilus</taxon>
    </lineage>
</organism>
<evidence type="ECO:0000313" key="14">
    <source>
        <dbReference type="EMBL" id="CAG2229530.1"/>
    </source>
</evidence>
<dbReference type="InterPro" id="IPR011268">
    <property type="entry name" value="Purine_phosphorylase"/>
</dbReference>
<feature type="compositionally biased region" description="Basic and acidic residues" evidence="12">
    <location>
        <begin position="1"/>
        <end position="11"/>
    </location>
</feature>
<keyword evidence="5 11" id="KW-0328">Glycosyltransferase</keyword>
<dbReference type="InterPro" id="IPR011270">
    <property type="entry name" value="Pur_Nuc_Pase_Ino/Guo-sp"/>
</dbReference>
<evidence type="ECO:0000313" key="15">
    <source>
        <dbReference type="Proteomes" id="UP000683360"/>
    </source>
</evidence>
<feature type="region of interest" description="Disordered" evidence="12">
    <location>
        <begin position="1"/>
        <end position="20"/>
    </location>
</feature>
<comment type="function">
    <text evidence="11">The purine nucleoside phosphorylases catalyze the phosphorolytic breakdown of the N-glycosidic bond in the beta-(deoxy)ribonucleoside molecules, with the formation of the corresponding free purine bases and pentose-1-phosphate.</text>
</comment>
<dbReference type="Proteomes" id="UP000683360">
    <property type="component" value="Unassembled WGS sequence"/>
</dbReference>
<dbReference type="PANTHER" id="PTHR11904">
    <property type="entry name" value="METHYLTHIOADENOSINE/PURINE NUCLEOSIDE PHOSPHORYLASE"/>
    <property type="match status" value="1"/>
</dbReference>
<evidence type="ECO:0000256" key="1">
    <source>
        <dbReference type="ARBA" id="ARBA00005058"/>
    </source>
</evidence>
<dbReference type="InterPro" id="IPR035994">
    <property type="entry name" value="Nucleoside_phosphorylase_sf"/>
</dbReference>
<dbReference type="Pfam" id="PF01048">
    <property type="entry name" value="PNP_UDP_1"/>
    <property type="match status" value="1"/>
</dbReference>
<evidence type="ECO:0000256" key="7">
    <source>
        <dbReference type="ARBA" id="ARBA00023918"/>
    </source>
</evidence>
<proteinExistence type="inferred from homology"/>
<evidence type="ECO:0000256" key="5">
    <source>
        <dbReference type="ARBA" id="ARBA00022676"/>
    </source>
</evidence>
<evidence type="ECO:0000256" key="6">
    <source>
        <dbReference type="ARBA" id="ARBA00022679"/>
    </source>
</evidence>
<dbReference type="GO" id="GO:0005737">
    <property type="term" value="C:cytoplasm"/>
    <property type="evidence" value="ECO:0007669"/>
    <property type="project" value="TreeGrafter"/>
</dbReference>
<evidence type="ECO:0000256" key="3">
    <source>
        <dbReference type="ARBA" id="ARBA00011886"/>
    </source>
</evidence>
<gene>
    <name evidence="14" type="ORF">MEDL_42409</name>
</gene>
<comment type="catalytic activity">
    <reaction evidence="9">
        <text>2'-deoxyinosine + phosphate = 2-deoxy-alpha-D-ribose 1-phosphate + hypoxanthine</text>
        <dbReference type="Rhea" id="RHEA:27750"/>
        <dbReference type="ChEBI" id="CHEBI:17368"/>
        <dbReference type="ChEBI" id="CHEBI:28997"/>
        <dbReference type="ChEBI" id="CHEBI:43474"/>
        <dbReference type="ChEBI" id="CHEBI:57259"/>
        <dbReference type="EC" id="2.4.2.1"/>
    </reaction>
</comment>
<dbReference type="NCBIfam" id="TIGR01697">
    <property type="entry name" value="PNPH-PUNA-XAPA"/>
    <property type="match status" value="1"/>
</dbReference>
<dbReference type="GO" id="GO:0009116">
    <property type="term" value="P:nucleoside metabolic process"/>
    <property type="evidence" value="ECO:0007669"/>
    <property type="project" value="InterPro"/>
</dbReference>
<evidence type="ECO:0000256" key="2">
    <source>
        <dbReference type="ARBA" id="ARBA00006751"/>
    </source>
</evidence>
<dbReference type="FunFam" id="3.40.50.1580:FF:000004">
    <property type="entry name" value="Purine nucleoside phosphorylase"/>
    <property type="match status" value="1"/>
</dbReference>
<evidence type="ECO:0000256" key="11">
    <source>
        <dbReference type="PIRNR" id="PIRNR000477"/>
    </source>
</evidence>
<dbReference type="CDD" id="cd09009">
    <property type="entry name" value="PNP-EcPNPII_like"/>
    <property type="match status" value="1"/>
</dbReference>
<reference evidence="14" key="1">
    <citation type="submission" date="2021-03" db="EMBL/GenBank/DDBJ databases">
        <authorList>
            <person name="Bekaert M."/>
        </authorList>
    </citation>
    <scope>NUCLEOTIDE SEQUENCE</scope>
</reference>
<evidence type="ECO:0000256" key="4">
    <source>
        <dbReference type="ARBA" id="ARBA00013834"/>
    </source>
</evidence>
<evidence type="ECO:0000256" key="10">
    <source>
        <dbReference type="ARBA" id="ARBA00023970"/>
    </source>
</evidence>
<protein>
    <recommendedName>
        <fullName evidence="4 11">Purine nucleoside phosphorylase</fullName>
        <ecNumber evidence="3 11">2.4.2.1</ecNumber>
    </recommendedName>
    <alternativeName>
        <fullName evidence="11">Inosine-guanosine phosphorylase</fullName>
    </alternativeName>
</protein>
<dbReference type="EC" id="2.4.2.1" evidence="3 11"/>
<accession>A0A8S3TDL4</accession>
<evidence type="ECO:0000259" key="13">
    <source>
        <dbReference type="Pfam" id="PF01048"/>
    </source>
</evidence>
<dbReference type="PIRSF" id="PIRSF000477">
    <property type="entry name" value="PurNPase"/>
    <property type="match status" value="1"/>
</dbReference>
<evidence type="ECO:0000256" key="9">
    <source>
        <dbReference type="ARBA" id="ARBA00023950"/>
    </source>
</evidence>